<dbReference type="OMA" id="HFERIPL"/>
<dbReference type="PROSITE" id="PS00211">
    <property type="entry name" value="ABC_TRANSPORTER_1"/>
    <property type="match status" value="1"/>
</dbReference>
<dbReference type="OrthoDB" id="6500128at2759"/>
<evidence type="ECO:0000256" key="3">
    <source>
        <dbReference type="ARBA" id="ARBA00022448"/>
    </source>
</evidence>
<dbReference type="InterPro" id="IPR003439">
    <property type="entry name" value="ABC_transporter-like_ATP-bd"/>
</dbReference>
<dbReference type="SUPFAM" id="SSF52540">
    <property type="entry name" value="P-loop containing nucleoside triphosphate hydrolases"/>
    <property type="match status" value="2"/>
</dbReference>
<feature type="transmembrane region" description="Helical" evidence="12">
    <location>
        <begin position="887"/>
        <end position="911"/>
    </location>
</feature>
<dbReference type="InterPro" id="IPR027417">
    <property type="entry name" value="P-loop_NTPase"/>
</dbReference>
<dbReference type="InterPro" id="IPR017871">
    <property type="entry name" value="ABC_transporter-like_CS"/>
</dbReference>
<feature type="transmembrane region" description="Helical" evidence="12">
    <location>
        <begin position="1135"/>
        <end position="1154"/>
    </location>
</feature>
<dbReference type="GO" id="GO:0016887">
    <property type="term" value="F:ATP hydrolysis activity"/>
    <property type="evidence" value="ECO:0007669"/>
    <property type="project" value="InterPro"/>
</dbReference>
<proteinExistence type="inferred from homology"/>
<name>A0A6P6YGP3_DERPT</name>
<protein>
    <submittedName>
        <fullName evidence="16">Multidrug resistance-associated protein 9-like isoform X1</fullName>
    </submittedName>
</protein>
<dbReference type="CDD" id="cd03244">
    <property type="entry name" value="ABCC_MRP_domain2"/>
    <property type="match status" value="1"/>
</dbReference>
<dbReference type="Pfam" id="PF00005">
    <property type="entry name" value="ABC_tran"/>
    <property type="match status" value="2"/>
</dbReference>
<feature type="domain" description="ABC transmembrane type-1" evidence="14">
    <location>
        <begin position="215"/>
        <end position="502"/>
    </location>
</feature>
<dbReference type="CDD" id="cd18599">
    <property type="entry name" value="ABC_6TM_MRP5_8_9_D2"/>
    <property type="match status" value="1"/>
</dbReference>
<dbReference type="FunFam" id="3.40.50.300:FF:000610">
    <property type="entry name" value="Multidrug resistance-associated ABC transporter"/>
    <property type="match status" value="1"/>
</dbReference>
<evidence type="ECO:0000256" key="6">
    <source>
        <dbReference type="ARBA" id="ARBA00022741"/>
    </source>
</evidence>
<dbReference type="KEGG" id="dpte:113797751"/>
<dbReference type="Gene3D" id="3.40.50.300">
    <property type="entry name" value="P-loop containing nucleotide triphosphate hydrolases"/>
    <property type="match status" value="2"/>
</dbReference>
<feature type="domain" description="ABC transporter" evidence="13">
    <location>
        <begin position="1240"/>
        <end position="1470"/>
    </location>
</feature>
<dbReference type="PANTHER" id="PTHR24223">
    <property type="entry name" value="ATP-BINDING CASSETTE SUB-FAMILY C"/>
    <property type="match status" value="1"/>
</dbReference>
<feature type="transmembrane region" description="Helical" evidence="12">
    <location>
        <begin position="443"/>
        <end position="467"/>
    </location>
</feature>
<evidence type="ECO:0000256" key="9">
    <source>
        <dbReference type="ARBA" id="ARBA00023136"/>
    </source>
</evidence>
<gene>
    <name evidence="16" type="primary">LOC113797751</name>
</gene>
<keyword evidence="8 12" id="KW-1133">Transmembrane helix</keyword>
<dbReference type="RefSeq" id="XP_027203986.1">
    <property type="nucleotide sequence ID" value="XM_027348185.1"/>
</dbReference>
<evidence type="ECO:0000259" key="14">
    <source>
        <dbReference type="PROSITE" id="PS50929"/>
    </source>
</evidence>
<comment type="similarity">
    <text evidence="2">Belongs to the ABC transporter superfamily. ABCC family. Conjugate transporter (TC 3.A.1.208) subfamily.</text>
</comment>
<dbReference type="PROSITE" id="PS50893">
    <property type="entry name" value="ABC_TRANSPORTER_2"/>
    <property type="match status" value="2"/>
</dbReference>
<evidence type="ECO:0000256" key="1">
    <source>
        <dbReference type="ARBA" id="ARBA00004127"/>
    </source>
</evidence>
<keyword evidence="5" id="KW-0677">Repeat</keyword>
<keyword evidence="10" id="KW-0325">Glycoprotein</keyword>
<feature type="transmembrane region" description="Helical" evidence="12">
    <location>
        <begin position="988"/>
        <end position="1009"/>
    </location>
</feature>
<dbReference type="GO" id="GO:0012505">
    <property type="term" value="C:endomembrane system"/>
    <property type="evidence" value="ECO:0007669"/>
    <property type="project" value="UniProtKB-SubCell"/>
</dbReference>
<evidence type="ECO:0000256" key="7">
    <source>
        <dbReference type="ARBA" id="ARBA00022840"/>
    </source>
</evidence>
<keyword evidence="4 12" id="KW-0812">Transmembrane</keyword>
<dbReference type="GO" id="GO:0016020">
    <property type="term" value="C:membrane"/>
    <property type="evidence" value="ECO:0007669"/>
    <property type="project" value="InterPro"/>
</dbReference>
<feature type="transmembrane region" description="Helical" evidence="12">
    <location>
        <begin position="473"/>
        <end position="490"/>
    </location>
</feature>
<feature type="transmembrane region" description="Helical" evidence="12">
    <location>
        <begin position="184"/>
        <end position="206"/>
    </location>
</feature>
<comment type="subcellular location">
    <subcellularLocation>
        <location evidence="1">Endomembrane system</location>
        <topology evidence="1">Multi-pass membrane protein</topology>
    </subcellularLocation>
</comment>
<dbReference type="InParanoid" id="A0A6P6YGP3"/>
<evidence type="ECO:0000256" key="12">
    <source>
        <dbReference type="SAM" id="Phobius"/>
    </source>
</evidence>
<dbReference type="Pfam" id="PF00664">
    <property type="entry name" value="ABC_membrane"/>
    <property type="match status" value="2"/>
</dbReference>
<dbReference type="FunFam" id="3.40.50.300:FF:000973">
    <property type="entry name" value="Multidrug resistance-associated protein 4"/>
    <property type="match status" value="1"/>
</dbReference>
<feature type="transmembrane region" description="Helical" evidence="12">
    <location>
        <begin position="250"/>
        <end position="273"/>
    </location>
</feature>
<dbReference type="CDD" id="cd03250">
    <property type="entry name" value="ABCC_MRP_domain1"/>
    <property type="match status" value="1"/>
</dbReference>
<keyword evidence="9 12" id="KW-0472">Membrane</keyword>
<dbReference type="Gene3D" id="1.20.1560.10">
    <property type="entry name" value="ABC transporter type 1, transmembrane domain"/>
    <property type="match status" value="2"/>
</dbReference>
<sequence length="1472" mass="169962">MINMAIDDDSKQNRSIFSSNEKIHKETTFIDNQRHNNGQKSMTRSIRYANDNTGGDNPNQSNNRWRKYQLSLRTSYQFIKRNNDIDEDDDDDDDEKIQRNHHAVQMDNLNCFQYIFFTWMTPLIRKIFLQKILPSNLNQCSPFDSCNLNSIRLIRFWQQQSERNGSFENVSLLSTLFRFFRTRFIMTCLVYILCLATGYLSSTFFVKKLLEELEAIIMIETIDVKIVDHNTNKSIIVNYGVHNISGSFKWIVALYLCEFCRAISFSIMFAISIRTGIRCVNAMNGIIYHKIMTKNQYGHYTKMTTTTTTTPATMTNIQPNNLFANDIWKVYQMIYMSPLMIGSPIIIIVTIIYTYLLIDTSAFYGISLFIIIFLLQFIIIKRQTILRNRLMKQTDYRLLLINQLVKFSRTIKFHGWEQPFQNEIQHCRSAECSIIRRYQFLQCLSTSLALLAPMLITIINILVHTWLGNDLTVSTAFSLIMLNYIAAHGIRSLPNYFREIVNGRVALKRAEKFLKQDDHKSNIINNEMIDNQNAIEMIKCSFIWTGQNGEHSSSLTDITLSIAKKNHVCLYGPVGSGKTALLLSIMGQTQCSKGEIRLFSQKIAYVSQKPWLQNSTIKENILFELPMNQKRYYETLMKCSLIEDISLFADGDDTVIGENGVKLSGGQKQRIALARAVYSDSDIYLIDDCFSSLDSRVVKAIFNNIINGILRHKTIIFITKNLYLLNDDDFVVIMNNGKIEQFEKHSKLLQTSNEYCLCLENSKISNNNDQHSKLSEIIDQQDDDENCCSDDSDLDSDSLDKILYQQQQQQQQSNNDNQNGIRKLSTKNSYDSLKSLMAQYDNDDDIESNGKYNAKTKSKTTKNLNKFHKKTISWSVYKTYIQSSGGYFCFALMIIIFIMQTATSTFSSWWLSYWLNQGSGSGSLLLQNGTTTIDETSIIINPNLRLYQSIYLISFIIVIFTSLIMAIMFVRIITIAANTLHNRILAKIIYSPIIFFDTIKAGKIINLFSHNMDELDNQLPVALDGFLQRLLIVIGNFIIIISMLYWFTIPFIFFIILFYLIFRYYRKAMYWLKQADMCLRSPIYSFVNNTIDGLATIKAFGMERKFEENFHTICDQQIVAFYYYQCAIRWLSIRIDCLCILASLCITILVIFNLNYIGSAYAGLLITQSLQLSGLLQFVIRLALELETRLVSVERINTYTDLIKVEKSIHHKLESNDDQNLKQLLMANGGEWPSKKRISFRQVSLRYRQHSPLVLDSVSFDINGGEKFAIIGRTGAGKSSITYALFRLIEICSGSIYIDNIDIQTISLKHLRSKLSIIPQDPVIFQRTVRKNLDPLLRIKDEQLWQVLEQVMLKDKILSFENGLNEMINEDKFSTGEKQLLCLARALLHRNKIIILDEATSSMDDRTENNIWNIIQKNFNDCTIILIAHRLKTVLKCDQLIVLQNGKVIEQGNPIELQQNSNSYFFKMISKA</sequence>
<feature type="compositionally biased region" description="Basic and acidic residues" evidence="11">
    <location>
        <begin position="21"/>
        <end position="34"/>
    </location>
</feature>
<dbReference type="SMART" id="SM00382">
    <property type="entry name" value="AAA"/>
    <property type="match status" value="2"/>
</dbReference>
<feature type="domain" description="ABC transporter" evidence="13">
    <location>
        <begin position="538"/>
        <end position="761"/>
    </location>
</feature>
<keyword evidence="7" id="KW-0067">ATP-binding</keyword>
<dbReference type="InterPro" id="IPR011527">
    <property type="entry name" value="ABC1_TM_dom"/>
</dbReference>
<dbReference type="SUPFAM" id="SSF90123">
    <property type="entry name" value="ABC transporter transmembrane region"/>
    <property type="match status" value="2"/>
</dbReference>
<evidence type="ECO:0000256" key="10">
    <source>
        <dbReference type="ARBA" id="ARBA00023180"/>
    </source>
</evidence>
<dbReference type="PROSITE" id="PS50929">
    <property type="entry name" value="ABC_TM1F"/>
    <property type="match status" value="2"/>
</dbReference>
<feature type="domain" description="ABC transmembrane type-1" evidence="14">
    <location>
        <begin position="891"/>
        <end position="1188"/>
    </location>
</feature>
<dbReference type="PANTHER" id="PTHR24223:SF447">
    <property type="entry name" value="MULTIDRUG RESISTANCE-ASSOCIATED PROTEIN 5"/>
    <property type="match status" value="1"/>
</dbReference>
<evidence type="ECO:0000256" key="2">
    <source>
        <dbReference type="ARBA" id="ARBA00009726"/>
    </source>
</evidence>
<feature type="transmembrane region" description="Helical" evidence="12">
    <location>
        <begin position="1029"/>
        <end position="1062"/>
    </location>
</feature>
<keyword evidence="15" id="KW-1185">Reference proteome</keyword>
<evidence type="ECO:0000259" key="13">
    <source>
        <dbReference type="PROSITE" id="PS50893"/>
    </source>
</evidence>
<feature type="region of interest" description="Disordered" evidence="11">
    <location>
        <begin position="1"/>
        <end position="42"/>
    </location>
</feature>
<evidence type="ECO:0000313" key="15">
    <source>
        <dbReference type="Proteomes" id="UP000515146"/>
    </source>
</evidence>
<reference evidence="16" key="1">
    <citation type="submission" date="2025-08" db="UniProtKB">
        <authorList>
            <consortium name="RefSeq"/>
        </authorList>
    </citation>
    <scope>IDENTIFICATION</scope>
    <source>
        <strain evidence="16">Airmid</strain>
    </source>
</reference>
<accession>A0A6P6YGP3</accession>
<keyword evidence="6" id="KW-0547">Nucleotide-binding</keyword>
<dbReference type="InterPro" id="IPR050173">
    <property type="entry name" value="ABC_transporter_C-like"/>
</dbReference>
<evidence type="ECO:0000256" key="5">
    <source>
        <dbReference type="ARBA" id="ARBA00022737"/>
    </source>
</evidence>
<dbReference type="GO" id="GO:0005524">
    <property type="term" value="F:ATP binding"/>
    <property type="evidence" value="ECO:0007669"/>
    <property type="project" value="UniProtKB-KW"/>
</dbReference>
<dbReference type="FunFam" id="1.20.1560.10:FF:000015">
    <property type="entry name" value="multidrug resistance-associated protein 5 isoform X1"/>
    <property type="match status" value="1"/>
</dbReference>
<dbReference type="InterPro" id="IPR003593">
    <property type="entry name" value="AAA+_ATPase"/>
</dbReference>
<dbReference type="Proteomes" id="UP000515146">
    <property type="component" value="Unplaced"/>
</dbReference>
<feature type="transmembrane region" description="Helical" evidence="12">
    <location>
        <begin position="362"/>
        <end position="380"/>
    </location>
</feature>
<evidence type="ECO:0000256" key="4">
    <source>
        <dbReference type="ARBA" id="ARBA00022692"/>
    </source>
</evidence>
<feature type="transmembrane region" description="Helical" evidence="12">
    <location>
        <begin position="333"/>
        <end position="356"/>
    </location>
</feature>
<evidence type="ECO:0000256" key="11">
    <source>
        <dbReference type="SAM" id="MobiDB-lite"/>
    </source>
</evidence>
<organism evidence="15 16">
    <name type="scientific">Dermatophagoides pteronyssinus</name>
    <name type="common">European house dust mite</name>
    <dbReference type="NCBI Taxonomy" id="6956"/>
    <lineage>
        <taxon>Eukaryota</taxon>
        <taxon>Metazoa</taxon>
        <taxon>Ecdysozoa</taxon>
        <taxon>Arthropoda</taxon>
        <taxon>Chelicerata</taxon>
        <taxon>Arachnida</taxon>
        <taxon>Acari</taxon>
        <taxon>Acariformes</taxon>
        <taxon>Sarcoptiformes</taxon>
        <taxon>Astigmata</taxon>
        <taxon>Psoroptidia</taxon>
        <taxon>Analgoidea</taxon>
        <taxon>Pyroglyphidae</taxon>
        <taxon>Dermatophagoidinae</taxon>
        <taxon>Dermatophagoides</taxon>
    </lineage>
</organism>
<evidence type="ECO:0000313" key="16">
    <source>
        <dbReference type="RefSeq" id="XP_027203986.1"/>
    </source>
</evidence>
<dbReference type="GO" id="GO:0140359">
    <property type="term" value="F:ABC-type transporter activity"/>
    <property type="evidence" value="ECO:0007669"/>
    <property type="project" value="InterPro"/>
</dbReference>
<evidence type="ECO:0000256" key="8">
    <source>
        <dbReference type="ARBA" id="ARBA00022989"/>
    </source>
</evidence>
<feature type="transmembrane region" description="Helical" evidence="12">
    <location>
        <begin position="950"/>
        <end position="976"/>
    </location>
</feature>
<keyword evidence="3" id="KW-0813">Transport</keyword>
<dbReference type="InterPro" id="IPR036640">
    <property type="entry name" value="ABC1_TM_sf"/>
</dbReference>